<keyword evidence="4 7" id="KW-0863">Zinc-finger</keyword>
<evidence type="ECO:0000313" key="10">
    <source>
        <dbReference type="EMBL" id="KAK3352335.1"/>
    </source>
</evidence>
<dbReference type="GO" id="GO:0000978">
    <property type="term" value="F:RNA polymerase II cis-regulatory region sequence-specific DNA binding"/>
    <property type="evidence" value="ECO:0007669"/>
    <property type="project" value="InterPro"/>
</dbReference>
<evidence type="ECO:0000256" key="5">
    <source>
        <dbReference type="ARBA" id="ARBA00022833"/>
    </source>
</evidence>
<dbReference type="GO" id="GO:0000785">
    <property type="term" value="C:chromatin"/>
    <property type="evidence" value="ECO:0007669"/>
    <property type="project" value="TreeGrafter"/>
</dbReference>
<keyword evidence="6" id="KW-0539">Nucleus</keyword>
<feature type="region of interest" description="Disordered" evidence="8">
    <location>
        <begin position="201"/>
        <end position="220"/>
    </location>
</feature>
<dbReference type="Gene3D" id="3.30.160.60">
    <property type="entry name" value="Classic Zinc Finger"/>
    <property type="match status" value="2"/>
</dbReference>
<dbReference type="PROSITE" id="PS00028">
    <property type="entry name" value="ZINC_FINGER_C2H2_1"/>
    <property type="match status" value="1"/>
</dbReference>
<dbReference type="PANTHER" id="PTHR40626:SF12">
    <property type="entry name" value="RFEC"/>
    <property type="match status" value="1"/>
</dbReference>
<dbReference type="InterPro" id="IPR007219">
    <property type="entry name" value="XnlR_reg_dom"/>
</dbReference>
<name>A0AAJ0HH56_9PEZI</name>
<dbReference type="GO" id="GO:0008270">
    <property type="term" value="F:zinc ion binding"/>
    <property type="evidence" value="ECO:0007669"/>
    <property type="project" value="UniProtKB-KW"/>
</dbReference>
<organism evidence="10 11">
    <name type="scientific">Lasiosphaeria hispida</name>
    <dbReference type="NCBI Taxonomy" id="260671"/>
    <lineage>
        <taxon>Eukaryota</taxon>
        <taxon>Fungi</taxon>
        <taxon>Dikarya</taxon>
        <taxon>Ascomycota</taxon>
        <taxon>Pezizomycotina</taxon>
        <taxon>Sordariomycetes</taxon>
        <taxon>Sordariomycetidae</taxon>
        <taxon>Sordariales</taxon>
        <taxon>Lasiosphaeriaceae</taxon>
        <taxon>Lasiosphaeria</taxon>
    </lineage>
</organism>
<dbReference type="EMBL" id="JAUIQD010000004">
    <property type="protein sequence ID" value="KAK3352335.1"/>
    <property type="molecule type" value="Genomic_DNA"/>
</dbReference>
<feature type="compositionally biased region" description="Polar residues" evidence="8">
    <location>
        <begin position="73"/>
        <end position="87"/>
    </location>
</feature>
<evidence type="ECO:0000256" key="3">
    <source>
        <dbReference type="ARBA" id="ARBA00022737"/>
    </source>
</evidence>
<evidence type="ECO:0000256" key="4">
    <source>
        <dbReference type="ARBA" id="ARBA00022771"/>
    </source>
</evidence>
<dbReference type="GO" id="GO:0005634">
    <property type="term" value="C:nucleus"/>
    <property type="evidence" value="ECO:0007669"/>
    <property type="project" value="UniProtKB-SubCell"/>
</dbReference>
<feature type="region of interest" description="Disordered" evidence="8">
    <location>
        <begin position="287"/>
        <end position="311"/>
    </location>
</feature>
<dbReference type="Proteomes" id="UP001275084">
    <property type="component" value="Unassembled WGS sequence"/>
</dbReference>
<evidence type="ECO:0000256" key="1">
    <source>
        <dbReference type="ARBA" id="ARBA00004123"/>
    </source>
</evidence>
<evidence type="ECO:0000256" key="8">
    <source>
        <dbReference type="SAM" id="MobiDB-lite"/>
    </source>
</evidence>
<proteinExistence type="predicted"/>
<dbReference type="Pfam" id="PF04082">
    <property type="entry name" value="Fungal_trans"/>
    <property type="match status" value="1"/>
</dbReference>
<dbReference type="CDD" id="cd12148">
    <property type="entry name" value="fungal_TF_MHR"/>
    <property type="match status" value="1"/>
</dbReference>
<evidence type="ECO:0000259" key="9">
    <source>
        <dbReference type="PROSITE" id="PS50157"/>
    </source>
</evidence>
<dbReference type="AlphaFoldDB" id="A0AAJ0HH56"/>
<reference evidence="10" key="2">
    <citation type="submission" date="2023-06" db="EMBL/GenBank/DDBJ databases">
        <authorList>
            <consortium name="Lawrence Berkeley National Laboratory"/>
            <person name="Haridas S."/>
            <person name="Hensen N."/>
            <person name="Bonometti L."/>
            <person name="Westerberg I."/>
            <person name="Brannstrom I.O."/>
            <person name="Guillou S."/>
            <person name="Cros-Aarteil S."/>
            <person name="Calhoun S."/>
            <person name="Kuo A."/>
            <person name="Mondo S."/>
            <person name="Pangilinan J."/>
            <person name="Riley R."/>
            <person name="Labutti K."/>
            <person name="Andreopoulos B."/>
            <person name="Lipzen A."/>
            <person name="Chen C."/>
            <person name="Yanf M."/>
            <person name="Daum C."/>
            <person name="Ng V."/>
            <person name="Clum A."/>
            <person name="Steindorff A."/>
            <person name="Ohm R."/>
            <person name="Martin F."/>
            <person name="Silar P."/>
            <person name="Natvig D."/>
            <person name="Lalanne C."/>
            <person name="Gautier V."/>
            <person name="Ament-Velasquez S.L."/>
            <person name="Kruys A."/>
            <person name="Hutchinson M.I."/>
            <person name="Powell A.J."/>
            <person name="Barry K."/>
            <person name="Miller A.N."/>
            <person name="Grigoriev I.V."/>
            <person name="Debuchy R."/>
            <person name="Gladieux P."/>
            <person name="Thoren M.H."/>
            <person name="Johannesson H."/>
        </authorList>
    </citation>
    <scope>NUCLEOTIDE SEQUENCE</scope>
    <source>
        <strain evidence="10">CBS 955.72</strain>
    </source>
</reference>
<dbReference type="PROSITE" id="PS50157">
    <property type="entry name" value="ZINC_FINGER_C2H2_2"/>
    <property type="match status" value="1"/>
</dbReference>
<evidence type="ECO:0000256" key="7">
    <source>
        <dbReference type="PROSITE-ProRule" id="PRU00042"/>
    </source>
</evidence>
<dbReference type="GO" id="GO:0000981">
    <property type="term" value="F:DNA-binding transcription factor activity, RNA polymerase II-specific"/>
    <property type="evidence" value="ECO:0007669"/>
    <property type="project" value="InterPro"/>
</dbReference>
<comment type="caution">
    <text evidence="10">The sequence shown here is derived from an EMBL/GenBank/DDBJ whole genome shotgun (WGS) entry which is preliminary data.</text>
</comment>
<keyword evidence="2" id="KW-0479">Metal-binding</keyword>
<evidence type="ECO:0000256" key="2">
    <source>
        <dbReference type="ARBA" id="ARBA00022723"/>
    </source>
</evidence>
<feature type="region of interest" description="Disordered" evidence="8">
    <location>
        <begin position="364"/>
        <end position="385"/>
    </location>
</feature>
<keyword evidence="5" id="KW-0862">Zinc</keyword>
<feature type="compositionally biased region" description="Low complexity" evidence="8">
    <location>
        <begin position="15"/>
        <end position="40"/>
    </location>
</feature>
<accession>A0AAJ0HH56</accession>
<sequence>MDGLPHYSTNVINTSAASYPSPSAISPHQLQQQQQQQQQQHSAVPPQTLPPLQPSHQVMQNPPYGSYPHTPRTPATPNTPGSTNNMASYPPPPPQNGGRGAAYPVMNNNPYPQQGYPTTSGVMAAATTAASHPQPIAPAPSPGGGRVPPILRPMPATGIPQPGMNSPYSQSPLMPQQSMLPDGDQPTHVVGSQGRRGILPSAPGRPAAPAAGTAGKTPIPQKDADGKFPCPHCTKTYLHAKHLKRHLLRHTGDRPYMCVLCRDTFSRSDILKRHFIKCSVRRGNPTGATHLSHPQAHVKKNPAAQKGMGDSDVNHINGMGNNMPADGMVHPFGLIPASDGMSNIANDQAQLSRSSSINRLDDANRDRRSMTGSVMGASTRGGSFDQTYNGGDVSNSMGANINPQLGGYNMPQGQNGMQMFAGSGTADWSQMFQAGAQNTYVNSFPPNVGQTQNAIKQEPSASSARAVGIPGGNPTESTLFPSWGVPSAYPNNSYQQLSAKIINFLHPSGSRTNPTTANAMNLIFQPNNVRNFLECYTHFHSHFSILHVPTFNVMDTYSGLVAGMCCVGACYSDCVSPANIREVMDYLNAALEGSSRIFASMSEDARPVKYETPLFGSKADLEELQAIMLGYVLSTWHGTMSQRDKARRNFPYIASFVRKAGFLRVSQNPGSHSALHQPDFSLQSFNAMSFHWGSWVEQEKKIRIMYFIFLTDVALGLYFNCGPEFDAPEIHLPLPADDAAWDGNGKEECAEALGLRGSNAAKARNPDGTQRCNQPQLHLVLKALLDSSYRMQPGATNLYGKFILIHALLAILRKFQMNGSATFISRSNTPLPQNAWFVQGGQTANISGRVTPVQADGSLLDRQTVKTFITALEKFKANWDNDMATQFPPSLPINPRRYGFSRDGIHFYWLANYILKHTRAVDLQMPPDQRFSQIMHILKSVRNWVMSDGAARGEEMGSVGEIDAAYGVADLTGLDMAQLFRPLFLSRVNKSPGITSAQAGVGRNGNTGMM</sequence>
<keyword evidence="11" id="KW-1185">Reference proteome</keyword>
<evidence type="ECO:0000313" key="11">
    <source>
        <dbReference type="Proteomes" id="UP001275084"/>
    </source>
</evidence>
<reference evidence="10" key="1">
    <citation type="journal article" date="2023" name="Mol. Phylogenet. Evol.">
        <title>Genome-scale phylogeny and comparative genomics of the fungal order Sordariales.</title>
        <authorList>
            <person name="Hensen N."/>
            <person name="Bonometti L."/>
            <person name="Westerberg I."/>
            <person name="Brannstrom I.O."/>
            <person name="Guillou S."/>
            <person name="Cros-Aarteil S."/>
            <person name="Calhoun S."/>
            <person name="Haridas S."/>
            <person name="Kuo A."/>
            <person name="Mondo S."/>
            <person name="Pangilinan J."/>
            <person name="Riley R."/>
            <person name="LaButti K."/>
            <person name="Andreopoulos B."/>
            <person name="Lipzen A."/>
            <person name="Chen C."/>
            <person name="Yan M."/>
            <person name="Daum C."/>
            <person name="Ng V."/>
            <person name="Clum A."/>
            <person name="Steindorff A."/>
            <person name="Ohm R.A."/>
            <person name="Martin F."/>
            <person name="Silar P."/>
            <person name="Natvig D.O."/>
            <person name="Lalanne C."/>
            <person name="Gautier V."/>
            <person name="Ament-Velasquez S.L."/>
            <person name="Kruys A."/>
            <person name="Hutchinson M.I."/>
            <person name="Powell A.J."/>
            <person name="Barry K."/>
            <person name="Miller A.N."/>
            <person name="Grigoriev I.V."/>
            <person name="Debuchy R."/>
            <person name="Gladieux P."/>
            <person name="Hiltunen Thoren M."/>
            <person name="Johannesson H."/>
        </authorList>
    </citation>
    <scope>NUCLEOTIDE SEQUENCE</scope>
    <source>
        <strain evidence="10">CBS 955.72</strain>
    </source>
</reference>
<feature type="region of interest" description="Disordered" evidence="8">
    <location>
        <begin position="1"/>
        <end position="114"/>
    </location>
</feature>
<dbReference type="SUPFAM" id="SSF57667">
    <property type="entry name" value="beta-beta-alpha zinc fingers"/>
    <property type="match status" value="1"/>
</dbReference>
<dbReference type="InterPro" id="IPR051059">
    <property type="entry name" value="VerF-like"/>
</dbReference>
<dbReference type="InterPro" id="IPR013087">
    <property type="entry name" value="Znf_C2H2_type"/>
</dbReference>
<protein>
    <submittedName>
        <fullName evidence="10">Fungal-specific transcription factor domain-containing protein</fullName>
    </submittedName>
</protein>
<comment type="subcellular location">
    <subcellularLocation>
        <location evidence="1">Nucleus</location>
    </subcellularLocation>
</comment>
<gene>
    <name evidence="10" type="ORF">B0T25DRAFT_455188</name>
</gene>
<dbReference type="PANTHER" id="PTHR40626">
    <property type="entry name" value="MIP31509P"/>
    <property type="match status" value="1"/>
</dbReference>
<feature type="domain" description="C2H2-type" evidence="9">
    <location>
        <begin position="228"/>
        <end position="255"/>
    </location>
</feature>
<dbReference type="InterPro" id="IPR036236">
    <property type="entry name" value="Znf_C2H2_sf"/>
</dbReference>
<keyword evidence="3" id="KW-0677">Repeat</keyword>
<dbReference type="GO" id="GO:0006351">
    <property type="term" value="P:DNA-templated transcription"/>
    <property type="evidence" value="ECO:0007669"/>
    <property type="project" value="InterPro"/>
</dbReference>
<evidence type="ECO:0000256" key="6">
    <source>
        <dbReference type="ARBA" id="ARBA00023242"/>
    </source>
</evidence>